<dbReference type="RefSeq" id="WP_206587555.1">
    <property type="nucleotide sequence ID" value="NZ_JAFKCU010000003.1"/>
</dbReference>
<organism evidence="2 3">
    <name type="scientific">Algoriphagus pacificus</name>
    <dbReference type="NCBI Taxonomy" id="2811234"/>
    <lineage>
        <taxon>Bacteria</taxon>
        <taxon>Pseudomonadati</taxon>
        <taxon>Bacteroidota</taxon>
        <taxon>Cytophagia</taxon>
        <taxon>Cytophagales</taxon>
        <taxon>Cyclobacteriaceae</taxon>
        <taxon>Algoriphagus</taxon>
    </lineage>
</organism>
<evidence type="ECO:0000256" key="1">
    <source>
        <dbReference type="SAM" id="Coils"/>
    </source>
</evidence>
<reference evidence="2 3" key="1">
    <citation type="submission" date="2021-03" db="EMBL/GenBank/DDBJ databases">
        <title>novel species isolated from a fishpond in China.</title>
        <authorList>
            <person name="Lu H."/>
            <person name="Cai Z."/>
        </authorList>
    </citation>
    <scope>NUCLEOTIDE SEQUENCE [LARGE SCALE GENOMIC DNA]</scope>
    <source>
        <strain evidence="2 3">YJ13C</strain>
    </source>
</reference>
<proteinExistence type="predicted"/>
<accession>A0ABS3CJG6</accession>
<protein>
    <submittedName>
        <fullName evidence="2">Conjugal transfer protein TraI</fullName>
    </submittedName>
</protein>
<keyword evidence="1" id="KW-0175">Coiled coil</keyword>
<dbReference type="EMBL" id="JAFKCU010000003">
    <property type="protein sequence ID" value="MBN7816900.1"/>
    <property type="molecule type" value="Genomic_DNA"/>
</dbReference>
<gene>
    <name evidence="2" type="ORF">J0A69_15755</name>
</gene>
<dbReference type="Proteomes" id="UP000664480">
    <property type="component" value="Unassembled WGS sequence"/>
</dbReference>
<comment type="caution">
    <text evidence="2">The sequence shown here is derived from an EMBL/GenBank/DDBJ whole genome shotgun (WGS) entry which is preliminary data.</text>
</comment>
<evidence type="ECO:0000313" key="2">
    <source>
        <dbReference type="EMBL" id="MBN7816900.1"/>
    </source>
</evidence>
<keyword evidence="3" id="KW-1185">Reference proteome</keyword>
<feature type="coiled-coil region" evidence="1">
    <location>
        <begin position="35"/>
        <end position="65"/>
    </location>
</feature>
<evidence type="ECO:0000313" key="3">
    <source>
        <dbReference type="Proteomes" id="UP000664480"/>
    </source>
</evidence>
<name>A0ABS3CJG6_9BACT</name>
<sequence length="211" mass="24556">MLSCFQVVNAEAAIPIAEVIRQAVKRVIVAVDLQVQRLQNETIALQQAQQKLENLLSKTRLEEIANWSEKQKELYGEYYQSLWKVKRLVAQYQRVREIGETQKELIQLYSSTYKYLRESNQFSAKELALIHTGLGDILNQSILNLDELTRVLKSMGTQQSDASRLDQIHRLDIRMEKDFRNLKRMALQLEGLAKQRTREQAGLKTNRLILQ</sequence>